<dbReference type="PANTHER" id="PTHR30173">
    <property type="entry name" value="SIGMA 19 FACTOR"/>
    <property type="match status" value="1"/>
</dbReference>
<dbReference type="EMBL" id="JAUSZV010000005">
    <property type="protein sequence ID" value="MDQ0911015.1"/>
    <property type="molecule type" value="Genomic_DNA"/>
</dbReference>
<dbReference type="PANTHER" id="PTHR30173:SF43">
    <property type="entry name" value="ECF RNA POLYMERASE SIGMA FACTOR SIGI-RELATED"/>
    <property type="match status" value="1"/>
</dbReference>
<dbReference type="GO" id="GO:0016987">
    <property type="term" value="F:sigma factor activity"/>
    <property type="evidence" value="ECO:0007669"/>
    <property type="project" value="TreeGrafter"/>
</dbReference>
<dbReference type="Proteomes" id="UP001234216">
    <property type="component" value="Unassembled WGS sequence"/>
</dbReference>
<evidence type="ECO:0000313" key="1">
    <source>
        <dbReference type="EMBL" id="MDQ0911015.1"/>
    </source>
</evidence>
<gene>
    <name evidence="1" type="ORF">QFZ22_007000</name>
</gene>
<name>A0AAW8FP59_9ACTN</name>
<dbReference type="InterPro" id="IPR052704">
    <property type="entry name" value="ECF_Sigma-70_Domain"/>
</dbReference>
<dbReference type="InterPro" id="IPR032710">
    <property type="entry name" value="NTF2-like_dom_sf"/>
</dbReference>
<comment type="caution">
    <text evidence="1">The sequence shown here is derived from an EMBL/GenBank/DDBJ whole genome shotgun (WGS) entry which is preliminary data.</text>
</comment>
<dbReference type="RefSeq" id="WP_306982138.1">
    <property type="nucleotide sequence ID" value="NZ_JAUSZV010000005.1"/>
</dbReference>
<evidence type="ECO:0000313" key="2">
    <source>
        <dbReference type="Proteomes" id="UP001234216"/>
    </source>
</evidence>
<organism evidence="1 2">
    <name type="scientific">Streptomyces canus</name>
    <dbReference type="NCBI Taxonomy" id="58343"/>
    <lineage>
        <taxon>Bacteria</taxon>
        <taxon>Bacillati</taxon>
        <taxon>Actinomycetota</taxon>
        <taxon>Actinomycetes</taxon>
        <taxon>Kitasatosporales</taxon>
        <taxon>Streptomycetaceae</taxon>
        <taxon>Streptomyces</taxon>
        <taxon>Streptomyces aurantiacus group</taxon>
    </lineage>
</organism>
<protein>
    <submittedName>
        <fullName evidence="1">RNA polymerase sigma-70 factor (ECF subfamily)</fullName>
    </submittedName>
</protein>
<dbReference type="SUPFAM" id="SSF54427">
    <property type="entry name" value="NTF2-like"/>
    <property type="match status" value="1"/>
</dbReference>
<reference evidence="1" key="1">
    <citation type="submission" date="2023-07" db="EMBL/GenBank/DDBJ databases">
        <title>Comparative genomics of wheat-associated soil bacteria to identify genetic determinants of phenazine resistance.</title>
        <authorList>
            <person name="Mouncey N."/>
        </authorList>
    </citation>
    <scope>NUCLEOTIDE SEQUENCE</scope>
    <source>
        <strain evidence="1">V4I22</strain>
    </source>
</reference>
<proteinExistence type="predicted"/>
<sequence length="288" mass="31787">MKSVGQVVPIAELTEERQHLLEVAYWMLGNGPGPEHVVDEAYRLWYGLSDHELARIVQPRAWLVKTVGGICVARLAQQDREHSRTVAEPASERYEMLSQEIHQVMLNTLESLSPTEQAALVLNDAFGTTRSTVADIGSQPQPECGQLTDHAHRSLQHRRARPTTPQQHDAVTGAVHDACVAEEAGLLASLLVPDVTVYFDGGGKIRALVRPVHGRQQVTRSLLTLLARHPRTTLDTHPVNGRTGLVVRYDRQVAGVISLDVAGSQVVQIWVTLNPDKLRSWNRSSAAR</sequence>
<dbReference type="AlphaFoldDB" id="A0AAW8FP59"/>
<accession>A0AAW8FP59</accession>